<gene>
    <name evidence="2" type="ORF">DFR29_10593</name>
</gene>
<name>A0A4R6Z072_9GAMM</name>
<sequence length="439" mass="46993">MKSSAPGPHGTLLLSVKKSIDQIQTELPATIRVQHATGGWKQQFLVPIGPDVSAPASIDIPAGVYSVDVQLPSGETISSDGELAAGETSHVVLAGQPSRAESLSWPSFVLRGDFTRKSAPPPLSGLETAARSRSLRAGPKMPAAQDMQCWTHSEGRWSKATATIRLQSNDPDICVYRVEAQQSVLLQLPRPGAAASTFCRVPGDWKTASGEKATVTVVVDTVPGDAAEEPQLRVRSTVNDPQFAKLSGFLSYGVDAGALAIGDQLAKDAENLIERKDNNPLLACAAALVLLKARLPHGLHAWTFRLASFFPQIPDTAIVRAWHLLFGAERQAGERDALDWLLEADRRGVPLYAYSLRLLVDGLKLFEQNHALVADTGRKWQSYLWASAADEAFTRFSGSTPDLPLAPGRPAFWPAAPASESDVAVETPGVGVRPPPAEA</sequence>
<evidence type="ECO:0000313" key="2">
    <source>
        <dbReference type="EMBL" id="TDR44910.1"/>
    </source>
</evidence>
<accession>A0A4R6Z072</accession>
<protein>
    <submittedName>
        <fullName evidence="2">Uncharacterized protein</fullName>
    </submittedName>
</protein>
<dbReference type="RefSeq" id="WP_133818426.1">
    <property type="nucleotide sequence ID" value="NZ_SNZH01000005.1"/>
</dbReference>
<reference evidence="2 3" key="1">
    <citation type="submission" date="2019-03" db="EMBL/GenBank/DDBJ databases">
        <title>Genomic Encyclopedia of Type Strains, Phase IV (KMG-IV): sequencing the most valuable type-strain genomes for metagenomic binning, comparative biology and taxonomic classification.</title>
        <authorList>
            <person name="Goeker M."/>
        </authorList>
    </citation>
    <scope>NUCLEOTIDE SEQUENCE [LARGE SCALE GENOMIC DNA]</scope>
    <source>
        <strain evidence="2 3">DSM 21667</strain>
    </source>
</reference>
<proteinExistence type="predicted"/>
<dbReference type="EMBL" id="SNZH01000005">
    <property type="protein sequence ID" value="TDR44910.1"/>
    <property type="molecule type" value="Genomic_DNA"/>
</dbReference>
<organism evidence="2 3">
    <name type="scientific">Tahibacter aquaticus</name>
    <dbReference type="NCBI Taxonomy" id="520092"/>
    <lineage>
        <taxon>Bacteria</taxon>
        <taxon>Pseudomonadati</taxon>
        <taxon>Pseudomonadota</taxon>
        <taxon>Gammaproteobacteria</taxon>
        <taxon>Lysobacterales</taxon>
        <taxon>Rhodanobacteraceae</taxon>
        <taxon>Tahibacter</taxon>
    </lineage>
</organism>
<comment type="caution">
    <text evidence="2">The sequence shown here is derived from an EMBL/GenBank/DDBJ whole genome shotgun (WGS) entry which is preliminary data.</text>
</comment>
<dbReference type="OrthoDB" id="979785at2"/>
<keyword evidence="3" id="KW-1185">Reference proteome</keyword>
<dbReference type="Proteomes" id="UP000295293">
    <property type="component" value="Unassembled WGS sequence"/>
</dbReference>
<evidence type="ECO:0000256" key="1">
    <source>
        <dbReference type="SAM" id="MobiDB-lite"/>
    </source>
</evidence>
<feature type="region of interest" description="Disordered" evidence="1">
    <location>
        <begin position="418"/>
        <end position="439"/>
    </location>
</feature>
<evidence type="ECO:0000313" key="3">
    <source>
        <dbReference type="Proteomes" id="UP000295293"/>
    </source>
</evidence>
<dbReference type="AlphaFoldDB" id="A0A4R6Z072"/>